<feature type="transmembrane region" description="Helical" evidence="1">
    <location>
        <begin position="129"/>
        <end position="149"/>
    </location>
</feature>
<proteinExistence type="predicted"/>
<comment type="caution">
    <text evidence="2">The sequence shown here is derived from an EMBL/GenBank/DDBJ whole genome shotgun (WGS) entry which is preliminary data.</text>
</comment>
<feature type="transmembrane region" description="Helical" evidence="1">
    <location>
        <begin position="165"/>
        <end position="183"/>
    </location>
</feature>
<reference evidence="2" key="1">
    <citation type="submission" date="2018-06" db="EMBL/GenBank/DDBJ databases">
        <title>Paenibacillus xerothermodurans sp. nov. an extremely dry heat resistant spore forming bacterium isolated from the soil of Cape Canaveral, Florida.</title>
        <authorList>
            <person name="Seuylemezian A."/>
            <person name="Kaur N."/>
            <person name="Patil P."/>
            <person name="Patil P."/>
            <person name="Mayilraj S."/>
            <person name="Vaishampayan P."/>
        </authorList>
    </citation>
    <scope>NUCLEOTIDE SEQUENCE [LARGE SCALE GENOMIC DNA]</scope>
    <source>
        <strain evidence="2">ATCC 27380</strain>
    </source>
</reference>
<dbReference type="InterPro" id="IPR010288">
    <property type="entry name" value="EcsB_ABC"/>
</dbReference>
<dbReference type="PIRSF" id="PIRSF037259">
    <property type="entry name" value="EcsB_ABC"/>
    <property type="match status" value="1"/>
</dbReference>
<organism evidence="2 3">
    <name type="scientific">Paenibacillus xerothermodurans</name>
    <dbReference type="NCBI Taxonomy" id="1977292"/>
    <lineage>
        <taxon>Bacteria</taxon>
        <taxon>Bacillati</taxon>
        <taxon>Bacillota</taxon>
        <taxon>Bacilli</taxon>
        <taxon>Bacillales</taxon>
        <taxon>Paenibacillaceae</taxon>
        <taxon>Paenibacillus</taxon>
    </lineage>
</organism>
<dbReference type="GO" id="GO:0016020">
    <property type="term" value="C:membrane"/>
    <property type="evidence" value="ECO:0007669"/>
    <property type="project" value="InterPro"/>
</dbReference>
<dbReference type="OrthoDB" id="2447941at2"/>
<feature type="transmembrane region" description="Helical" evidence="1">
    <location>
        <begin position="189"/>
        <end position="208"/>
    </location>
</feature>
<dbReference type="AlphaFoldDB" id="A0A2W1N924"/>
<sequence length="393" mass="44817">MDTQALYRQRSALFLNEIRPYLHYALQGAAVSAGLAFLLGAIGYRQFLLWVHPAFPWELLVTAVMLIALAGGRIRTYLQEADTLFLLPREHAMDAYLRTAVNRALLKRIVAVVAAWLLVWPVYHKLTPSGGWMFVVILAIWLAFAYILTQGKWLELQLQERRSRLGFAALRWSMSAAGAYALFVLHPLYGILVFALLAIAYLAGLRLARKYIVNWGLLIDMERTHKGSVYRTLNWFIDVPAVQGKARNMHWLDWAVRPGRFRRDRAYPYLYTLVWLRSELFGIIVRLTVVGVILLALVPGDITRVIIYAVFAGFGALQLADLKRYYREHLWVHIYPLPAALREHAVNRVRLSIHTGMLLLLAIPTFITIANPLWAASVLLVSAAASALYHRYR</sequence>
<dbReference type="RefSeq" id="WP_089200504.1">
    <property type="nucleotide sequence ID" value="NZ_NHRJ02000007.1"/>
</dbReference>
<keyword evidence="1" id="KW-0472">Membrane</keyword>
<feature type="transmembrane region" description="Helical" evidence="1">
    <location>
        <begin position="302"/>
        <end position="320"/>
    </location>
</feature>
<name>A0A2W1N924_PAEXE</name>
<gene>
    <name evidence="2" type="ORF">CBW46_013400</name>
</gene>
<dbReference type="Pfam" id="PF05975">
    <property type="entry name" value="EcsB"/>
    <property type="match status" value="1"/>
</dbReference>
<protein>
    <submittedName>
        <fullName evidence="2">ABC transporter permease</fullName>
    </submittedName>
</protein>
<feature type="transmembrane region" description="Helical" evidence="1">
    <location>
        <begin position="105"/>
        <end position="123"/>
    </location>
</feature>
<keyword evidence="1" id="KW-0812">Transmembrane</keyword>
<evidence type="ECO:0000313" key="3">
    <source>
        <dbReference type="Proteomes" id="UP000214746"/>
    </source>
</evidence>
<feature type="transmembrane region" description="Helical" evidence="1">
    <location>
        <begin position="269"/>
        <end position="296"/>
    </location>
</feature>
<dbReference type="EMBL" id="NHRJ02000007">
    <property type="protein sequence ID" value="PZE20424.1"/>
    <property type="molecule type" value="Genomic_DNA"/>
</dbReference>
<evidence type="ECO:0000313" key="2">
    <source>
        <dbReference type="EMBL" id="PZE20424.1"/>
    </source>
</evidence>
<accession>A0A2W1N924</accession>
<keyword evidence="1" id="KW-1133">Transmembrane helix</keyword>
<keyword evidence="3" id="KW-1185">Reference proteome</keyword>
<feature type="transmembrane region" description="Helical" evidence="1">
    <location>
        <begin position="54"/>
        <end position="72"/>
    </location>
</feature>
<evidence type="ECO:0000256" key="1">
    <source>
        <dbReference type="SAM" id="Phobius"/>
    </source>
</evidence>
<feature type="transmembrane region" description="Helical" evidence="1">
    <location>
        <begin position="21"/>
        <end position="42"/>
    </location>
</feature>
<dbReference type="Proteomes" id="UP000214746">
    <property type="component" value="Unassembled WGS sequence"/>
</dbReference>